<accession>A0ABD5EG92</accession>
<keyword evidence="2" id="KW-0805">Transcription regulation</keyword>
<organism evidence="6 7">
    <name type="scientific">Streptomyces doudnae</name>
    <dbReference type="NCBI Taxonomy" id="3075536"/>
    <lineage>
        <taxon>Bacteria</taxon>
        <taxon>Bacillati</taxon>
        <taxon>Actinomycetota</taxon>
        <taxon>Actinomycetes</taxon>
        <taxon>Kitasatosporales</taxon>
        <taxon>Streptomycetaceae</taxon>
        <taxon>Streptomyces</taxon>
    </lineage>
</organism>
<keyword evidence="7" id="KW-1185">Reference proteome</keyword>
<sequence length="311" mass="32859">MTNRTPAAVPPRGDQLPAHADLNLLRTFLAVYRAGTFTAAAPLLGLSQPTVTAQIRALEQQTGRELFSRLPRGVEPTPYARELAARVAAPLDALARLEDGGAAPAPVRVAGPPELLGARVLPSLAPLVADGVELRVEQGLSEPLLDALRAGRHDLVVSTRRPRGRTLASVPLADEEYLLVAAPGWAGRTGTGGADAVCGALREVPLVACPEDMPTLRRYWRTAFGRQLTARPAVTVPDPRAVLAAVGAGAGYGLLPRALCRERLDSGRLALLHSPPEPPACALFLVRRPGTDANPDVARVHDRLVAAARAW</sequence>
<dbReference type="PANTHER" id="PTHR30579">
    <property type="entry name" value="TRANSCRIPTIONAL REGULATOR"/>
    <property type="match status" value="1"/>
</dbReference>
<keyword evidence="4" id="KW-0804">Transcription</keyword>
<evidence type="ECO:0000256" key="1">
    <source>
        <dbReference type="ARBA" id="ARBA00009437"/>
    </source>
</evidence>
<keyword evidence="3" id="KW-0238">DNA-binding</keyword>
<comment type="caution">
    <text evidence="6">The sequence shown here is derived from an EMBL/GenBank/DDBJ whole genome shotgun (WGS) entry which is preliminary data.</text>
</comment>
<evidence type="ECO:0000313" key="6">
    <source>
        <dbReference type="EMBL" id="MDT0433688.1"/>
    </source>
</evidence>
<dbReference type="PROSITE" id="PS50931">
    <property type="entry name" value="HTH_LYSR"/>
    <property type="match status" value="1"/>
</dbReference>
<dbReference type="CDD" id="cd05466">
    <property type="entry name" value="PBP2_LTTR_substrate"/>
    <property type="match status" value="1"/>
</dbReference>
<evidence type="ECO:0000259" key="5">
    <source>
        <dbReference type="PROSITE" id="PS50931"/>
    </source>
</evidence>
<feature type="domain" description="HTH lysR-type" evidence="5">
    <location>
        <begin position="21"/>
        <end position="77"/>
    </location>
</feature>
<dbReference type="SUPFAM" id="SSF53850">
    <property type="entry name" value="Periplasmic binding protein-like II"/>
    <property type="match status" value="1"/>
</dbReference>
<dbReference type="Pfam" id="PF00126">
    <property type="entry name" value="HTH_1"/>
    <property type="match status" value="1"/>
</dbReference>
<dbReference type="GO" id="GO:0003677">
    <property type="term" value="F:DNA binding"/>
    <property type="evidence" value="ECO:0007669"/>
    <property type="project" value="UniProtKB-KW"/>
</dbReference>
<dbReference type="Proteomes" id="UP001183535">
    <property type="component" value="Unassembled WGS sequence"/>
</dbReference>
<dbReference type="SUPFAM" id="SSF46785">
    <property type="entry name" value="Winged helix' DNA-binding domain"/>
    <property type="match status" value="1"/>
</dbReference>
<dbReference type="RefSeq" id="WP_093835260.1">
    <property type="nucleotide sequence ID" value="NZ_JAVRES010000001.1"/>
</dbReference>
<dbReference type="InterPro" id="IPR000847">
    <property type="entry name" value="LysR_HTH_N"/>
</dbReference>
<protein>
    <submittedName>
        <fullName evidence="6">LysR family transcriptional regulator</fullName>
    </submittedName>
</protein>
<dbReference type="InterPro" id="IPR036388">
    <property type="entry name" value="WH-like_DNA-bd_sf"/>
</dbReference>
<dbReference type="InterPro" id="IPR005119">
    <property type="entry name" value="LysR_subst-bd"/>
</dbReference>
<reference evidence="7" key="1">
    <citation type="submission" date="2023-07" db="EMBL/GenBank/DDBJ databases">
        <title>30 novel species of actinomycetes from the DSMZ collection.</title>
        <authorList>
            <person name="Nouioui I."/>
        </authorList>
    </citation>
    <scope>NUCLEOTIDE SEQUENCE [LARGE SCALE GENOMIC DNA]</scope>
    <source>
        <strain evidence="7">DSM 41981</strain>
    </source>
</reference>
<dbReference type="InterPro" id="IPR036390">
    <property type="entry name" value="WH_DNA-bd_sf"/>
</dbReference>
<comment type="similarity">
    <text evidence="1">Belongs to the LysR transcriptional regulatory family.</text>
</comment>
<evidence type="ECO:0000313" key="7">
    <source>
        <dbReference type="Proteomes" id="UP001183535"/>
    </source>
</evidence>
<gene>
    <name evidence="6" type="ORF">RM877_03225</name>
</gene>
<dbReference type="Pfam" id="PF03466">
    <property type="entry name" value="LysR_substrate"/>
    <property type="match status" value="1"/>
</dbReference>
<evidence type="ECO:0000256" key="3">
    <source>
        <dbReference type="ARBA" id="ARBA00023125"/>
    </source>
</evidence>
<dbReference type="AlphaFoldDB" id="A0ABD5EG92"/>
<dbReference type="PANTHER" id="PTHR30579:SF2">
    <property type="entry name" value="HTH-TYPE TRANSCRIPTIONAL REGULATOR ARGP"/>
    <property type="match status" value="1"/>
</dbReference>
<dbReference type="PRINTS" id="PR00039">
    <property type="entry name" value="HTHLYSR"/>
</dbReference>
<dbReference type="Gene3D" id="1.10.10.10">
    <property type="entry name" value="Winged helix-like DNA-binding domain superfamily/Winged helix DNA-binding domain"/>
    <property type="match status" value="1"/>
</dbReference>
<proteinExistence type="inferred from homology"/>
<evidence type="ECO:0000256" key="2">
    <source>
        <dbReference type="ARBA" id="ARBA00023015"/>
    </source>
</evidence>
<evidence type="ECO:0000256" key="4">
    <source>
        <dbReference type="ARBA" id="ARBA00023163"/>
    </source>
</evidence>
<dbReference type="Gene3D" id="3.40.190.10">
    <property type="entry name" value="Periplasmic binding protein-like II"/>
    <property type="match status" value="2"/>
</dbReference>
<dbReference type="EMBL" id="JAVRES010000001">
    <property type="protein sequence ID" value="MDT0433688.1"/>
    <property type="molecule type" value="Genomic_DNA"/>
</dbReference>
<name>A0ABD5EG92_9ACTN</name>
<dbReference type="InterPro" id="IPR050176">
    <property type="entry name" value="LTTR"/>
</dbReference>